<keyword evidence="2" id="KW-1185">Reference proteome</keyword>
<proteinExistence type="predicted"/>
<reference evidence="1" key="1">
    <citation type="submission" date="2021-02" db="EMBL/GenBank/DDBJ databases">
        <authorList>
            <consortium name="DOE Joint Genome Institute"/>
            <person name="Ahrendt S."/>
            <person name="Looney B.P."/>
            <person name="Miyauchi S."/>
            <person name="Morin E."/>
            <person name="Drula E."/>
            <person name="Courty P.E."/>
            <person name="Chicoki N."/>
            <person name="Fauchery L."/>
            <person name="Kohler A."/>
            <person name="Kuo A."/>
            <person name="Labutti K."/>
            <person name="Pangilinan J."/>
            <person name="Lipzen A."/>
            <person name="Riley R."/>
            <person name="Andreopoulos W."/>
            <person name="He G."/>
            <person name="Johnson J."/>
            <person name="Barry K.W."/>
            <person name="Grigoriev I.V."/>
            <person name="Nagy L."/>
            <person name="Hibbett D."/>
            <person name="Henrissat B."/>
            <person name="Matheny P.B."/>
            <person name="Labbe J."/>
            <person name="Martin F."/>
        </authorList>
    </citation>
    <scope>NUCLEOTIDE SEQUENCE</scope>
    <source>
        <strain evidence="1">FP105234-sp</strain>
    </source>
</reference>
<evidence type="ECO:0000313" key="2">
    <source>
        <dbReference type="Proteomes" id="UP000814033"/>
    </source>
</evidence>
<reference evidence="1" key="2">
    <citation type="journal article" date="2022" name="New Phytol.">
        <title>Evolutionary transition to the ectomycorrhizal habit in the genomes of a hyperdiverse lineage of mushroom-forming fungi.</title>
        <authorList>
            <person name="Looney B."/>
            <person name="Miyauchi S."/>
            <person name="Morin E."/>
            <person name="Drula E."/>
            <person name="Courty P.E."/>
            <person name="Kohler A."/>
            <person name="Kuo A."/>
            <person name="LaButti K."/>
            <person name="Pangilinan J."/>
            <person name="Lipzen A."/>
            <person name="Riley R."/>
            <person name="Andreopoulos W."/>
            <person name="He G."/>
            <person name="Johnson J."/>
            <person name="Nolan M."/>
            <person name="Tritt A."/>
            <person name="Barry K.W."/>
            <person name="Grigoriev I.V."/>
            <person name="Nagy L.G."/>
            <person name="Hibbett D."/>
            <person name="Henrissat B."/>
            <person name="Matheny P.B."/>
            <person name="Labbe J."/>
            <person name="Martin F.M."/>
        </authorList>
    </citation>
    <scope>NUCLEOTIDE SEQUENCE</scope>
    <source>
        <strain evidence="1">FP105234-sp</strain>
    </source>
</reference>
<sequence length="532" mass="54757">MPPKARIVRKNTATVNNKTAPSLLPPANVVSAIRQPGAPLVSSAQKPVAKEGAMLPPPDPQPPKAILEAEFDALSSSLRTAAVKTGQIYGFYADSTRLGIQNYAPHPPQSLTAALGREVERYDQLCDTMESQLLRAIAVLQRDLDRSKAQIQAAAEAEAFRNQPKPEPTSPTLPPLDLPELGKEAQGSSSPTASMQAQSSTQLEPPISPMDLTISTPQASPPLAGTTTSARRHSTISLSSLNRPQFPHKLDLSAAALRINPGEISQGLGLASPVTLAPKSGRLTAADEFPPDFMAAIASAEAANRPVDIDLTSLPDSGPSVPGHMPGNVALGSSADRPIELDLDSMDMDIDLFGDDVEGEAETAALLASTVPSETAEGKKKADVDLDTAMFGSFSSDAAGNAANDLFAAFVNSSQSQGTASATFSAGAIAGLGQPGASSSSGPSATAILEGFATTNTSSAPANQTMSNGDAPFDLSGIDFASFPSLDATALFPDTSNQNPDMTLLANMEALLNMGGVEGVGNSQTNGNQSSS</sequence>
<comment type="caution">
    <text evidence="1">The sequence shown here is derived from an EMBL/GenBank/DDBJ whole genome shotgun (WGS) entry which is preliminary data.</text>
</comment>
<evidence type="ECO:0000313" key="1">
    <source>
        <dbReference type="EMBL" id="KAI0044372.1"/>
    </source>
</evidence>
<dbReference type="EMBL" id="MU275985">
    <property type="protein sequence ID" value="KAI0044372.1"/>
    <property type="molecule type" value="Genomic_DNA"/>
</dbReference>
<accession>A0ACB8RKI1</accession>
<organism evidence="1 2">
    <name type="scientific">Auriscalpium vulgare</name>
    <dbReference type="NCBI Taxonomy" id="40419"/>
    <lineage>
        <taxon>Eukaryota</taxon>
        <taxon>Fungi</taxon>
        <taxon>Dikarya</taxon>
        <taxon>Basidiomycota</taxon>
        <taxon>Agaricomycotina</taxon>
        <taxon>Agaricomycetes</taxon>
        <taxon>Russulales</taxon>
        <taxon>Auriscalpiaceae</taxon>
        <taxon>Auriscalpium</taxon>
    </lineage>
</organism>
<name>A0ACB8RKI1_9AGAM</name>
<gene>
    <name evidence="1" type="ORF">FA95DRAFT_262211</name>
</gene>
<protein>
    <submittedName>
        <fullName evidence="1">Uncharacterized protein</fullName>
    </submittedName>
</protein>
<dbReference type="Proteomes" id="UP000814033">
    <property type="component" value="Unassembled WGS sequence"/>
</dbReference>